<evidence type="ECO:0000313" key="2">
    <source>
        <dbReference type="EMBL" id="KKO04983.1"/>
    </source>
</evidence>
<feature type="transmembrane region" description="Helical" evidence="1">
    <location>
        <begin position="115"/>
        <end position="140"/>
    </location>
</feature>
<name>A0A0F9VY59_9ZZZZ</name>
<feature type="transmembrane region" description="Helical" evidence="1">
    <location>
        <begin position="64"/>
        <end position="90"/>
    </location>
</feature>
<dbReference type="EMBL" id="LAZR01000021">
    <property type="protein sequence ID" value="KKO04983.1"/>
    <property type="molecule type" value="Genomic_DNA"/>
</dbReference>
<evidence type="ECO:0008006" key="3">
    <source>
        <dbReference type="Google" id="ProtNLM"/>
    </source>
</evidence>
<keyword evidence="1" id="KW-0812">Transmembrane</keyword>
<gene>
    <name evidence="2" type="ORF">LCGC14_0082950</name>
</gene>
<comment type="caution">
    <text evidence="2">The sequence shown here is derived from an EMBL/GenBank/DDBJ whole genome shotgun (WGS) entry which is preliminary data.</text>
</comment>
<dbReference type="InterPro" id="IPR025250">
    <property type="entry name" value="DUF4199"/>
</dbReference>
<dbReference type="Pfam" id="PF13858">
    <property type="entry name" value="DUF4199"/>
    <property type="match status" value="1"/>
</dbReference>
<keyword evidence="1" id="KW-1133">Transmembrane helix</keyword>
<evidence type="ECO:0000256" key="1">
    <source>
        <dbReference type="SAM" id="Phobius"/>
    </source>
</evidence>
<keyword evidence="1" id="KW-0472">Membrane</keyword>
<proteinExistence type="predicted"/>
<feature type="transmembrane region" description="Helical" evidence="1">
    <location>
        <begin position="34"/>
        <end position="52"/>
    </location>
</feature>
<feature type="transmembrane region" description="Helical" evidence="1">
    <location>
        <begin position="7"/>
        <end position="28"/>
    </location>
</feature>
<reference evidence="2" key="1">
    <citation type="journal article" date="2015" name="Nature">
        <title>Complex archaea that bridge the gap between prokaryotes and eukaryotes.</title>
        <authorList>
            <person name="Spang A."/>
            <person name="Saw J.H."/>
            <person name="Jorgensen S.L."/>
            <person name="Zaremba-Niedzwiedzka K."/>
            <person name="Martijn J."/>
            <person name="Lind A.E."/>
            <person name="van Eijk R."/>
            <person name="Schleper C."/>
            <person name="Guy L."/>
            <person name="Ettema T.J."/>
        </authorList>
    </citation>
    <scope>NUCLEOTIDE SEQUENCE</scope>
</reference>
<organism evidence="2">
    <name type="scientific">marine sediment metagenome</name>
    <dbReference type="NCBI Taxonomy" id="412755"/>
    <lineage>
        <taxon>unclassified sequences</taxon>
        <taxon>metagenomes</taxon>
        <taxon>ecological metagenomes</taxon>
    </lineage>
</organism>
<dbReference type="AlphaFoldDB" id="A0A0F9VY59"/>
<protein>
    <recommendedName>
        <fullName evidence="3">DUF4199 domain-containing protein</fullName>
    </recommendedName>
</protein>
<accession>A0A0F9VY59</accession>
<sequence length="151" mass="16848">MNNYALPIRFGVAASGCLIAYFLILSLLQLHVNVFYSLFNAVITGFAIYESIKYYKLKKGSVFTYAGGFMAGLITGGVATLIFTLFFTVYSTELQPGFLEELSTKWANTYRSFEAIVFLVVAIMGFTTSLVLTLSFMQLFKTSNTTKIKRV</sequence>